<accession>A0A4D4KRV0</accession>
<evidence type="ECO:0000256" key="1">
    <source>
        <dbReference type="SAM" id="Phobius"/>
    </source>
</evidence>
<evidence type="ECO:0000313" key="3">
    <source>
        <dbReference type="Proteomes" id="UP000299290"/>
    </source>
</evidence>
<name>A0A4D4KRV0_9ACTN</name>
<dbReference type="EMBL" id="BJHV01000002">
    <property type="protein sequence ID" value="GDY49177.1"/>
    <property type="molecule type" value="Genomic_DNA"/>
</dbReference>
<sequence length="61" mass="7047">MNHSFNPELSGGKRRTGRLVRWLARRRRTIATQVLRGACYGVGTGAVGLAFWWIERWAEHH</sequence>
<gene>
    <name evidence="2" type="ORF">SANT12839_100590</name>
</gene>
<keyword evidence="3" id="KW-1185">Reference proteome</keyword>
<keyword evidence="1" id="KW-0812">Transmembrane</keyword>
<reference evidence="2 3" key="1">
    <citation type="journal article" date="2020" name="Int. J. Syst. Evol. Microbiol.">
        <title>Reclassification of Streptomyces castelarensis and Streptomyces sporoclivatus as later heterotypic synonyms of Streptomyces antimycoticus.</title>
        <authorList>
            <person name="Komaki H."/>
            <person name="Tamura T."/>
        </authorList>
    </citation>
    <scope>NUCLEOTIDE SEQUENCE [LARGE SCALE GENOMIC DNA]</scope>
    <source>
        <strain evidence="2 3">NBRC 12839</strain>
    </source>
</reference>
<evidence type="ECO:0000313" key="2">
    <source>
        <dbReference type="EMBL" id="GDY49177.1"/>
    </source>
</evidence>
<organism evidence="2 3">
    <name type="scientific">Streptomyces antimycoticus</name>
    <dbReference type="NCBI Taxonomy" id="68175"/>
    <lineage>
        <taxon>Bacteria</taxon>
        <taxon>Bacillati</taxon>
        <taxon>Actinomycetota</taxon>
        <taxon>Actinomycetes</taxon>
        <taxon>Kitasatosporales</taxon>
        <taxon>Streptomycetaceae</taxon>
        <taxon>Streptomyces</taxon>
        <taxon>Streptomyces violaceusniger group</taxon>
    </lineage>
</organism>
<dbReference type="RefSeq" id="WP_137970531.1">
    <property type="nucleotide sequence ID" value="NZ_BJHV01000002.1"/>
</dbReference>
<comment type="caution">
    <text evidence="2">The sequence shown here is derived from an EMBL/GenBank/DDBJ whole genome shotgun (WGS) entry which is preliminary data.</text>
</comment>
<keyword evidence="1" id="KW-0472">Membrane</keyword>
<feature type="transmembrane region" description="Helical" evidence="1">
    <location>
        <begin position="34"/>
        <end position="54"/>
    </location>
</feature>
<dbReference type="AlphaFoldDB" id="A0A4D4KRV0"/>
<protein>
    <submittedName>
        <fullName evidence="2">Uncharacterized protein</fullName>
    </submittedName>
</protein>
<proteinExistence type="predicted"/>
<keyword evidence="1" id="KW-1133">Transmembrane helix</keyword>
<dbReference type="Proteomes" id="UP000299290">
    <property type="component" value="Unassembled WGS sequence"/>
</dbReference>